<evidence type="ECO:0000256" key="2">
    <source>
        <dbReference type="SAM" id="MobiDB-lite"/>
    </source>
</evidence>
<keyword evidence="4" id="KW-1185">Reference proteome</keyword>
<feature type="region of interest" description="Disordered" evidence="2">
    <location>
        <begin position="128"/>
        <end position="153"/>
    </location>
</feature>
<sequence>MAHSSPGKEHPYCHLIDSIKDGTVKFFNPEKLSDARYDKLPLSMRVLLESAIRNCDGFYTKTEDVENILDWQQQQSKAEVPFSPARVLLQDFTPAPAHSFFSCPVLILGSEGNNIHFLRDFCRIDPRESPRMGKSSSRSPSPSTSAHAGSAQPTMLQALAKTTKYKKDSAQWRKRTESITNYLAKEMVSFKTVDKKSFKNMLATFDPNYDLPGRKYFSQTAIPQLYSRVKQQVQAVLSHAESYSITTDMWSSVNMTPYMSVTAHFINEDWELISKCLETSYFPESHTAVNLATALGDVLHDWELDEEKLAAITTDNAANIAAAVRTLKWPWINCFGHNLHLTVTNGVESERAKTDRAIRMCREINGAFSHSWHRKKELKKKQTELGLPEHTLITDCATRWGSKNNLQLTWQDTDVLQAVYRALKPVSEFTDILSGERYVTSSSVIPMLSHCRNDVLFGSDEDVELTKRIKAAILQKLDAKYEDRNVLTLLRKCTFLDPRYKGGFEADETALREITALLLEEMLAHQQDVAGEESGVPSEETEDEVPKKKKSLGCLLQKTPAPSRSRAFVVRAEEELASYGKEQVSPGDGDPLLCGIPAMVDLAAMRDAVAKHGVDPSLVNPKCPTDLIVDHSLQIDFSKCAIQNAPNPGGGDTSSRASSRPQARPAPLTVEDRRARVVKPPAVTLLLLLLLLPRDDLRPPSSR</sequence>
<dbReference type="SUPFAM" id="SSF53098">
    <property type="entry name" value="Ribonuclease H-like"/>
    <property type="match status" value="1"/>
</dbReference>
<dbReference type="Gene3D" id="3.30.499.10">
    <property type="entry name" value="Aconitase, domain 3"/>
    <property type="match status" value="2"/>
</dbReference>
<dbReference type="PANTHER" id="PTHR46481:SF9">
    <property type="entry name" value="ZINC FINGER BED DOMAIN-CONTAINING PROTEIN 1-LIKE"/>
    <property type="match status" value="1"/>
</dbReference>
<dbReference type="PANTHER" id="PTHR46481">
    <property type="entry name" value="ZINC FINGER BED DOMAIN-CONTAINING PROTEIN 4"/>
    <property type="match status" value="1"/>
</dbReference>
<feature type="compositionally biased region" description="Low complexity" evidence="2">
    <location>
        <begin position="654"/>
        <end position="667"/>
    </location>
</feature>
<comment type="caution">
    <text evidence="3">The sequence shown here is derived from an EMBL/GenBank/DDBJ whole genome shotgun (WGS) entry which is preliminary data.</text>
</comment>
<organism evidence="3 4">
    <name type="scientific">Mugilogobius chulae</name>
    <name type="common">yellowstripe goby</name>
    <dbReference type="NCBI Taxonomy" id="88201"/>
    <lineage>
        <taxon>Eukaryota</taxon>
        <taxon>Metazoa</taxon>
        <taxon>Chordata</taxon>
        <taxon>Craniata</taxon>
        <taxon>Vertebrata</taxon>
        <taxon>Euteleostomi</taxon>
        <taxon>Actinopterygii</taxon>
        <taxon>Neopterygii</taxon>
        <taxon>Teleostei</taxon>
        <taxon>Neoteleostei</taxon>
        <taxon>Acanthomorphata</taxon>
        <taxon>Gobiaria</taxon>
        <taxon>Gobiiformes</taxon>
        <taxon>Gobioidei</taxon>
        <taxon>Gobiidae</taxon>
        <taxon>Gobionellinae</taxon>
        <taxon>Mugilogobius</taxon>
    </lineage>
</organism>
<accession>A0AAW0NA65</accession>
<dbReference type="InterPro" id="IPR012337">
    <property type="entry name" value="RNaseH-like_sf"/>
</dbReference>
<dbReference type="InterPro" id="IPR036008">
    <property type="entry name" value="Aconitase_4Fe-4S_dom"/>
</dbReference>
<dbReference type="EMBL" id="JBBPFD010000017">
    <property type="protein sequence ID" value="KAK7891783.1"/>
    <property type="molecule type" value="Genomic_DNA"/>
</dbReference>
<dbReference type="AlphaFoldDB" id="A0AAW0NA65"/>
<protein>
    <recommendedName>
        <fullName evidence="5">Zinc finger BED domain-containing 1-like protein</fullName>
    </recommendedName>
</protein>
<dbReference type="Proteomes" id="UP001460270">
    <property type="component" value="Unassembled WGS sequence"/>
</dbReference>
<dbReference type="InterPro" id="IPR015931">
    <property type="entry name" value="Acnase/IPM_dHydase_lsu_aba_1/3"/>
</dbReference>
<feature type="region of interest" description="Disordered" evidence="2">
    <location>
        <begin position="528"/>
        <end position="549"/>
    </location>
</feature>
<name>A0AAW0NA65_9GOBI</name>
<keyword evidence="1" id="KW-0408">Iron</keyword>
<evidence type="ECO:0008006" key="5">
    <source>
        <dbReference type="Google" id="ProtNLM"/>
    </source>
</evidence>
<dbReference type="SUPFAM" id="SSF53732">
    <property type="entry name" value="Aconitase iron-sulfur domain"/>
    <property type="match status" value="2"/>
</dbReference>
<feature type="compositionally biased region" description="Low complexity" evidence="2">
    <location>
        <begin position="132"/>
        <end position="145"/>
    </location>
</feature>
<evidence type="ECO:0000313" key="3">
    <source>
        <dbReference type="EMBL" id="KAK7891783.1"/>
    </source>
</evidence>
<dbReference type="SUPFAM" id="SSF140996">
    <property type="entry name" value="Hermes dimerisation domain"/>
    <property type="match status" value="1"/>
</dbReference>
<proteinExistence type="predicted"/>
<dbReference type="InterPro" id="IPR052035">
    <property type="entry name" value="ZnF_BED_domain_contain"/>
</dbReference>
<evidence type="ECO:0000256" key="1">
    <source>
        <dbReference type="ARBA" id="ARBA00023004"/>
    </source>
</evidence>
<evidence type="ECO:0000313" key="4">
    <source>
        <dbReference type="Proteomes" id="UP001460270"/>
    </source>
</evidence>
<reference evidence="4" key="1">
    <citation type="submission" date="2024-04" db="EMBL/GenBank/DDBJ databases">
        <title>Salinicola lusitanus LLJ914,a marine bacterium isolated from the Okinawa Trough.</title>
        <authorList>
            <person name="Li J."/>
        </authorList>
    </citation>
    <scope>NUCLEOTIDE SEQUENCE [LARGE SCALE GENOMIC DNA]</scope>
</reference>
<feature type="region of interest" description="Disordered" evidence="2">
    <location>
        <begin position="643"/>
        <end position="673"/>
    </location>
</feature>
<gene>
    <name evidence="3" type="ORF">WMY93_023746</name>
</gene>